<name>A0ACC1D6E3_9NEOP</name>
<protein>
    <submittedName>
        <fullName evidence="1">Uncharacterized protein</fullName>
    </submittedName>
</protein>
<gene>
    <name evidence="1" type="ORF">K1T71_005747</name>
</gene>
<dbReference type="EMBL" id="CM034395">
    <property type="protein sequence ID" value="KAJ0178972.1"/>
    <property type="molecule type" value="Genomic_DNA"/>
</dbReference>
<keyword evidence="2" id="KW-1185">Reference proteome</keyword>
<sequence length="467" mass="51875">MKKLIKIIIASAPPIGAFSVGGAIGFPNILLQQLQVNGTSFNLDLDTSSWIGSIHGLAGIPSILMPTFMQWKGRKPAFLVCCLCVILGWILVLFAKTTTTILISECFLGLGGNSLITVSFCSLSEMLDPKFRNMFIVVYGSTQALGISSAGILGQYFHWKTVSSVYLISILLSFINAIFLWPESPAWLALKNRFSECEKTFLWLRGDSSDAQKELFELRHINKENVKKGPDFRNCLRKDFYVPAMLMFVLLNMSYWTGETVVMIYATQIIKKTSGNDLTASNGLIILDVLLFVCHVICIGLIKRFNNKSLVALCTFGTILSMIFCSVVTYLQSVGSLDKSPLCLYGLIAFITLCNLGLSPIVFAVAMEIMPVKHRGIGGALYIFFISCLHTSSLKAAPYLFIEIDFWGTFLLYAINATICLAIVCIYLPETKNRTLQELEDYFNYGKFIKRADNCDVQVPIILSAHS</sequence>
<proteinExistence type="predicted"/>
<evidence type="ECO:0000313" key="2">
    <source>
        <dbReference type="Proteomes" id="UP000824533"/>
    </source>
</evidence>
<comment type="caution">
    <text evidence="1">The sequence shown here is derived from an EMBL/GenBank/DDBJ whole genome shotgun (WGS) entry which is preliminary data.</text>
</comment>
<accession>A0ACC1D6E3</accession>
<reference evidence="1 2" key="1">
    <citation type="journal article" date="2021" name="Front. Genet.">
        <title>Chromosome-Level Genome Assembly Reveals Significant Gene Expansion in the Toll and IMD Signaling Pathways of Dendrolimus kikuchii.</title>
        <authorList>
            <person name="Zhou J."/>
            <person name="Wu P."/>
            <person name="Xiong Z."/>
            <person name="Liu N."/>
            <person name="Zhao N."/>
            <person name="Ji M."/>
            <person name="Qiu Y."/>
            <person name="Yang B."/>
        </authorList>
    </citation>
    <scope>NUCLEOTIDE SEQUENCE [LARGE SCALE GENOMIC DNA]</scope>
    <source>
        <strain evidence="1">Ann1</strain>
    </source>
</reference>
<dbReference type="Proteomes" id="UP000824533">
    <property type="component" value="Linkage Group LG09"/>
</dbReference>
<evidence type="ECO:0000313" key="1">
    <source>
        <dbReference type="EMBL" id="KAJ0178972.1"/>
    </source>
</evidence>
<organism evidence="1 2">
    <name type="scientific">Dendrolimus kikuchii</name>
    <dbReference type="NCBI Taxonomy" id="765133"/>
    <lineage>
        <taxon>Eukaryota</taxon>
        <taxon>Metazoa</taxon>
        <taxon>Ecdysozoa</taxon>
        <taxon>Arthropoda</taxon>
        <taxon>Hexapoda</taxon>
        <taxon>Insecta</taxon>
        <taxon>Pterygota</taxon>
        <taxon>Neoptera</taxon>
        <taxon>Endopterygota</taxon>
        <taxon>Lepidoptera</taxon>
        <taxon>Glossata</taxon>
        <taxon>Ditrysia</taxon>
        <taxon>Bombycoidea</taxon>
        <taxon>Lasiocampidae</taxon>
        <taxon>Dendrolimus</taxon>
    </lineage>
</organism>